<dbReference type="STRING" id="515622.bpr_I2498"/>
<protein>
    <submittedName>
        <fullName evidence="7">ABC transporter permease protein</fullName>
    </submittedName>
</protein>
<dbReference type="InterPro" id="IPR013525">
    <property type="entry name" value="ABC2_TM"/>
</dbReference>
<dbReference type="eggNOG" id="COG1668">
    <property type="taxonomic scope" value="Bacteria"/>
</dbReference>
<reference evidence="7 8" key="1">
    <citation type="journal article" date="2010" name="PLoS ONE">
        <title>The glycobiome of the rumen bacterium Butyrivibrio proteoclasticus B316(T) highlights adaptation to a polysaccharide-rich environment.</title>
        <authorList>
            <person name="Kelly W.J."/>
            <person name="Leahy S.C."/>
            <person name="Altermann E."/>
            <person name="Yeoman C.J."/>
            <person name="Dunne J.C."/>
            <person name="Kong Z."/>
            <person name="Pacheco D.M."/>
            <person name="Li D."/>
            <person name="Noel S.J."/>
            <person name="Moon C.D."/>
            <person name="Cookson A.L."/>
            <person name="Attwood G.T."/>
        </authorList>
    </citation>
    <scope>NUCLEOTIDE SEQUENCE [LARGE SCALE GENOMIC DNA]</scope>
    <source>
        <strain evidence="8">ATCC 51982 / DSM 14932 / B316</strain>
    </source>
</reference>
<gene>
    <name evidence="7" type="ordered locus">bpr_I2498</name>
</gene>
<dbReference type="HOGENOM" id="CLU_619209_0_0_9"/>
<dbReference type="EMBL" id="CP001810">
    <property type="protein sequence ID" value="ADL35231.1"/>
    <property type="molecule type" value="Genomic_DNA"/>
</dbReference>
<feature type="transmembrane region" description="Helical" evidence="5">
    <location>
        <begin position="192"/>
        <end position="214"/>
    </location>
</feature>
<proteinExistence type="predicted"/>
<feature type="transmembrane region" description="Helical" evidence="5">
    <location>
        <begin position="12"/>
        <end position="34"/>
    </location>
</feature>
<evidence type="ECO:0000313" key="7">
    <source>
        <dbReference type="EMBL" id="ADL35231.1"/>
    </source>
</evidence>
<evidence type="ECO:0000256" key="1">
    <source>
        <dbReference type="ARBA" id="ARBA00004141"/>
    </source>
</evidence>
<keyword evidence="2 5" id="KW-0812">Transmembrane</keyword>
<keyword evidence="8" id="KW-1185">Reference proteome</keyword>
<evidence type="ECO:0000256" key="3">
    <source>
        <dbReference type="ARBA" id="ARBA00022989"/>
    </source>
</evidence>
<dbReference type="Pfam" id="PF12698">
    <property type="entry name" value="ABC2_membrane_3"/>
    <property type="match status" value="1"/>
</dbReference>
<accession>E0RVS3</accession>
<dbReference type="Proteomes" id="UP000001299">
    <property type="component" value="Chromosome 1"/>
</dbReference>
<evidence type="ECO:0000256" key="5">
    <source>
        <dbReference type="SAM" id="Phobius"/>
    </source>
</evidence>
<feature type="transmembrane region" description="Helical" evidence="5">
    <location>
        <begin position="300"/>
        <end position="325"/>
    </location>
</feature>
<dbReference type="KEGG" id="bpb:bpr_I2498"/>
<dbReference type="GO" id="GO:0016020">
    <property type="term" value="C:membrane"/>
    <property type="evidence" value="ECO:0007669"/>
    <property type="project" value="UniProtKB-SubCell"/>
</dbReference>
<feature type="transmembrane region" description="Helical" evidence="5">
    <location>
        <begin position="369"/>
        <end position="389"/>
    </location>
</feature>
<evidence type="ECO:0000256" key="2">
    <source>
        <dbReference type="ARBA" id="ARBA00022692"/>
    </source>
</evidence>
<feature type="transmembrane region" description="Helical" evidence="5">
    <location>
        <begin position="251"/>
        <end position="273"/>
    </location>
</feature>
<dbReference type="AlphaFoldDB" id="E0RVS3"/>
<feature type="domain" description="ABC-2 type transporter transmembrane" evidence="6">
    <location>
        <begin position="17"/>
        <end position="412"/>
    </location>
</feature>
<keyword evidence="3 5" id="KW-1133">Transmembrane helix</keyword>
<keyword evidence="4 5" id="KW-0472">Membrane</keyword>
<sequence>MFEFITGIQKTGFKVFVAILCAMAFFTMPIILIIGKIKGDDNADNEAIRSAIETVYVYDETGLSVNYDLFGDKEKYKDVTFVTDSEISYSDAVDKLKNENDHYNLVVKSEYDSEDGFDITIVHSSKSGISDKELEYFEEDYQEFYRQEVLKNLNVSKEEYEYLSEEVSITVMKANEDGSFSEGGSRISYDDYFILIAGLMIVFMFINMSVGNVATSIATEKSSRVIEYLLTGTRPLSLLSGKIAARLLESVIMAFAAYSSYFLSQFVCIFLIAGEKASESVSDNVVVISSMWESITFSKLVIVVLYFVAGIALYTIIGALTGASVSKLEELQEALKFYSFIMVICLYADMFLIIMMLNASGLEAFKNFCTIFPLTGAFLTPALILTGKVGMTTGIIALVVLIITAVVAFVLAGAVYESMLLFQGKRIKAKDIIALMKKQVIA</sequence>
<dbReference type="GO" id="GO:0140359">
    <property type="term" value="F:ABC-type transporter activity"/>
    <property type="evidence" value="ECO:0007669"/>
    <property type="project" value="InterPro"/>
</dbReference>
<feature type="transmembrane region" description="Helical" evidence="5">
    <location>
        <begin position="337"/>
        <end position="357"/>
    </location>
</feature>
<feature type="transmembrane region" description="Helical" evidence="5">
    <location>
        <begin position="395"/>
        <end position="416"/>
    </location>
</feature>
<name>E0RVS3_BUTPB</name>
<comment type="subcellular location">
    <subcellularLocation>
        <location evidence="1">Membrane</location>
        <topology evidence="1">Multi-pass membrane protein</topology>
    </subcellularLocation>
</comment>
<evidence type="ECO:0000313" key="8">
    <source>
        <dbReference type="Proteomes" id="UP000001299"/>
    </source>
</evidence>
<evidence type="ECO:0000259" key="6">
    <source>
        <dbReference type="Pfam" id="PF12698"/>
    </source>
</evidence>
<evidence type="ECO:0000256" key="4">
    <source>
        <dbReference type="ARBA" id="ARBA00023136"/>
    </source>
</evidence>
<organism evidence="7 8">
    <name type="scientific">Butyrivibrio proteoclasticus (strain ATCC 51982 / DSM 14932 / B316)</name>
    <name type="common">Clostridium proteoclasticum</name>
    <dbReference type="NCBI Taxonomy" id="515622"/>
    <lineage>
        <taxon>Bacteria</taxon>
        <taxon>Bacillati</taxon>
        <taxon>Bacillota</taxon>
        <taxon>Clostridia</taxon>
        <taxon>Lachnospirales</taxon>
        <taxon>Lachnospiraceae</taxon>
        <taxon>Butyrivibrio</taxon>
    </lineage>
</organism>